<comment type="caution">
    <text evidence="1">The sequence shown here is derived from an EMBL/GenBank/DDBJ whole genome shotgun (WGS) entry which is preliminary data.</text>
</comment>
<reference evidence="1" key="2">
    <citation type="journal article" date="2023" name="Infect Dis Poverty">
        <title>Chromosome-scale genome of the human blood fluke Schistosoma mekongi and its implications for public health.</title>
        <authorList>
            <person name="Zhou M."/>
            <person name="Xu L."/>
            <person name="Xu D."/>
            <person name="Chen W."/>
            <person name="Khan J."/>
            <person name="Hu Y."/>
            <person name="Huang H."/>
            <person name="Wei H."/>
            <person name="Zhang Y."/>
            <person name="Chusongsang P."/>
            <person name="Tanasarnprasert K."/>
            <person name="Hu X."/>
            <person name="Limpanont Y."/>
            <person name="Lv Z."/>
        </authorList>
    </citation>
    <scope>NUCLEOTIDE SEQUENCE</scope>
    <source>
        <strain evidence="1">LV_2022a</strain>
    </source>
</reference>
<dbReference type="Proteomes" id="UP001292079">
    <property type="component" value="Unassembled WGS sequence"/>
</dbReference>
<evidence type="ECO:0000313" key="1">
    <source>
        <dbReference type="EMBL" id="KAK4468092.1"/>
    </source>
</evidence>
<dbReference type="EMBL" id="JALJAT010000007">
    <property type="protein sequence ID" value="KAK4468092.1"/>
    <property type="molecule type" value="Genomic_DNA"/>
</dbReference>
<evidence type="ECO:0000313" key="2">
    <source>
        <dbReference type="Proteomes" id="UP001292079"/>
    </source>
</evidence>
<sequence length="88" mass="10068">MTRKSERVSVDEDEEEDIYDPKSRGFCRACVDLTKFGLLRTKELTSKSGVVKGIKFIEVDVVLKFTRNQIICEGGCFNDLLDIYDQVL</sequence>
<proteinExistence type="predicted"/>
<keyword evidence="2" id="KW-1185">Reference proteome</keyword>
<reference evidence="1" key="1">
    <citation type="submission" date="2022-04" db="EMBL/GenBank/DDBJ databases">
        <authorList>
            <person name="Xu L."/>
            <person name="Lv Z."/>
        </authorList>
    </citation>
    <scope>NUCLEOTIDE SEQUENCE</scope>
    <source>
        <strain evidence="1">LV_2022a</strain>
    </source>
</reference>
<gene>
    <name evidence="1" type="ORF">MN116_008262</name>
</gene>
<protein>
    <submittedName>
        <fullName evidence="1">Uncharacterized protein</fullName>
    </submittedName>
</protein>
<name>A0AAE1Z6B8_SCHME</name>
<organism evidence="1 2">
    <name type="scientific">Schistosoma mekongi</name>
    <name type="common">Parasitic worm</name>
    <dbReference type="NCBI Taxonomy" id="38744"/>
    <lineage>
        <taxon>Eukaryota</taxon>
        <taxon>Metazoa</taxon>
        <taxon>Spiralia</taxon>
        <taxon>Lophotrochozoa</taxon>
        <taxon>Platyhelminthes</taxon>
        <taxon>Trematoda</taxon>
        <taxon>Digenea</taxon>
        <taxon>Strigeidida</taxon>
        <taxon>Schistosomatoidea</taxon>
        <taxon>Schistosomatidae</taxon>
        <taxon>Schistosoma</taxon>
    </lineage>
</organism>
<accession>A0AAE1Z6B8</accession>
<dbReference type="AlphaFoldDB" id="A0AAE1Z6B8"/>